<evidence type="ECO:0000313" key="2">
    <source>
        <dbReference type="EMBL" id="PZV78541.1"/>
    </source>
</evidence>
<dbReference type="RefSeq" id="WP_111394566.1">
    <property type="nucleotide sequence ID" value="NZ_QKTX01000017.1"/>
</dbReference>
<feature type="transmembrane region" description="Helical" evidence="1">
    <location>
        <begin position="6"/>
        <end position="26"/>
    </location>
</feature>
<keyword evidence="1" id="KW-1133">Transmembrane helix</keyword>
<gene>
    <name evidence="2" type="ORF">CLV31_11749</name>
</gene>
<accession>A0A326RWA5</accession>
<keyword evidence="1" id="KW-0812">Transmembrane</keyword>
<comment type="caution">
    <text evidence="2">The sequence shown here is derived from an EMBL/GenBank/DDBJ whole genome shotgun (WGS) entry which is preliminary data.</text>
</comment>
<reference evidence="2 3" key="1">
    <citation type="submission" date="2018-06" db="EMBL/GenBank/DDBJ databases">
        <title>Genomic Encyclopedia of Archaeal and Bacterial Type Strains, Phase II (KMG-II): from individual species to whole genera.</title>
        <authorList>
            <person name="Goeker M."/>
        </authorList>
    </citation>
    <scope>NUCLEOTIDE SEQUENCE [LARGE SCALE GENOMIC DNA]</scope>
    <source>
        <strain evidence="2 3">T4</strain>
    </source>
</reference>
<evidence type="ECO:0000313" key="3">
    <source>
        <dbReference type="Proteomes" id="UP000248917"/>
    </source>
</evidence>
<sequence length="386" mass="44227">MKNLFYLGLGMLVLFQFLKIYFIMPFPGSQQWDSIDFAYFLHQYRWVFRIALGVVILARVVPAVSVKRRWVPALSLIITLAAIWAFNFKMAADAMFQEPRELRFLARDSFDENDSTLVVAIEKGDEAKAYPIRYIVYHHQVRDTLAREPVMVTYCSVCRTGRVFSPFVDGKPENFRLVGMDHFNAMFEDTETGSWWQQATGEAITGELKGKKLEEIESIQLTAGAFFKAYPNGKIMAADPNFLSKYDSLGKFEKGKSESKLTGTDPFSWNEKSWVVGVDLEKGAKAYDWNLLLEKESIRDRVGSQDILILLNKDTQSFVVFEIPSDTQSHLWTGDTLYLDSAAYSFTGKSLNPTLTDLKRLKAYQEFWHSWRTFRPGTEGPNPKPL</sequence>
<dbReference type="Proteomes" id="UP000248917">
    <property type="component" value="Unassembled WGS sequence"/>
</dbReference>
<keyword evidence="1" id="KW-0472">Membrane</keyword>
<dbReference type="Pfam" id="PF11376">
    <property type="entry name" value="DUF3179"/>
    <property type="match status" value="1"/>
</dbReference>
<name>A0A326RWA5_9BACT</name>
<organism evidence="2 3">
    <name type="scientific">Algoriphagus aquaeductus</name>
    <dbReference type="NCBI Taxonomy" id="475299"/>
    <lineage>
        <taxon>Bacteria</taxon>
        <taxon>Pseudomonadati</taxon>
        <taxon>Bacteroidota</taxon>
        <taxon>Cytophagia</taxon>
        <taxon>Cytophagales</taxon>
        <taxon>Cyclobacteriaceae</taxon>
        <taxon>Algoriphagus</taxon>
    </lineage>
</organism>
<dbReference type="InterPro" id="IPR021516">
    <property type="entry name" value="DUF3179"/>
</dbReference>
<feature type="transmembrane region" description="Helical" evidence="1">
    <location>
        <begin position="70"/>
        <end position="88"/>
    </location>
</feature>
<evidence type="ECO:0000256" key="1">
    <source>
        <dbReference type="SAM" id="Phobius"/>
    </source>
</evidence>
<proteinExistence type="predicted"/>
<dbReference type="EMBL" id="QKTX01000017">
    <property type="protein sequence ID" value="PZV78541.1"/>
    <property type="molecule type" value="Genomic_DNA"/>
</dbReference>
<dbReference type="OrthoDB" id="9806357at2"/>
<dbReference type="AlphaFoldDB" id="A0A326RWA5"/>
<keyword evidence="3" id="KW-1185">Reference proteome</keyword>
<protein>
    <submittedName>
        <fullName evidence="2">Uncharacterized protein DUF3179</fullName>
    </submittedName>
</protein>
<feature type="transmembrane region" description="Helical" evidence="1">
    <location>
        <begin position="46"/>
        <end position="64"/>
    </location>
</feature>